<organism evidence="1">
    <name type="scientific">Oryza sativa subsp. japonica</name>
    <name type="common">Rice</name>
    <dbReference type="NCBI Taxonomy" id="39947"/>
    <lineage>
        <taxon>Eukaryota</taxon>
        <taxon>Viridiplantae</taxon>
        <taxon>Streptophyta</taxon>
        <taxon>Embryophyta</taxon>
        <taxon>Tracheophyta</taxon>
        <taxon>Spermatophyta</taxon>
        <taxon>Magnoliopsida</taxon>
        <taxon>Liliopsida</taxon>
        <taxon>Poales</taxon>
        <taxon>Poaceae</taxon>
        <taxon>BOP clade</taxon>
        <taxon>Oryzoideae</taxon>
        <taxon>Oryzeae</taxon>
        <taxon>Oryzinae</taxon>
        <taxon>Oryza</taxon>
        <taxon>Oryza sativa</taxon>
    </lineage>
</organism>
<protein>
    <submittedName>
        <fullName evidence="1">cDNA clone:J023132E12, full insert sequence</fullName>
    </submittedName>
</protein>
<dbReference type="AlphaFoldDB" id="B7EL01"/>
<sequence>MASGYPAGGEQPSGRLVVLRPLRLLRRRRRLLPDLLLPVRRLREDRGDRRPGSHIVLRERDAVYVAGDGDGVRVRLLLLLPLQAAPAVRAPGEALRRLLRPLVLRALRPLPGVPRAQEPRLRHVPRMAGEHGEDGEGRRDCPAADAPGDDSLVRVCVRGHVGLRCADQASACVGSVASSRQGMPTCKVDVKLVFSFCYISSCRESHEL</sequence>
<name>B7EL01_ORYSJ</name>
<proteinExistence type="evidence at transcript level"/>
<evidence type="ECO:0000313" key="1">
    <source>
        <dbReference type="EMBL" id="BAG93048.1"/>
    </source>
</evidence>
<accession>B7EL01</accession>
<dbReference type="EMBL" id="AK072586">
    <property type="protein sequence ID" value="BAG93048.1"/>
    <property type="molecule type" value="mRNA"/>
</dbReference>
<reference evidence="1" key="1">
    <citation type="journal article" date="2003" name="Science">
        <title>Collection, Mapping, and Annotation of Over 28,000 cDNA Clones from japonica Rice.</title>
        <authorList>
            <person name="Kikuchi S."/>
            <person name="Satoh K."/>
            <person name="Nagata T."/>
            <person name="Kawagashira N."/>
            <person name="Doi K."/>
            <person name="Kishimoto N."/>
            <person name="Yazaki J."/>
            <person name="Ishikawa M."/>
            <person name="Yamada H."/>
            <person name="Ooka H."/>
            <person name="Hotta I."/>
            <person name="Kojima K."/>
            <person name="Namiki T."/>
            <person name="Ohneda E."/>
            <person name="Yahagi W."/>
            <person name="Suzuki K."/>
            <person name="Li C."/>
            <person name="Ohtsuki K."/>
            <person name="Shishiki T."/>
            <person name="Otomo Y."/>
            <person name="Murakami K."/>
            <person name="Iida Y."/>
            <person name="Sugano S."/>
            <person name="Fujimura T."/>
            <person name="Suzuki Y."/>
            <person name="Tsunoda Y."/>
            <person name="Kurosaki T."/>
            <person name="Kodama T."/>
            <person name="Masuda H."/>
            <person name="Kobayashi M."/>
            <person name="Xie Q."/>
            <person name="Lu M."/>
            <person name="Narikawa R."/>
            <person name="Sugiyama A."/>
            <person name="Mizuno K."/>
            <person name="Yokomizo S."/>
            <person name="Niikura J."/>
            <person name="Ikeda R."/>
            <person name="Ishibiki J."/>
            <person name="Kawamata M."/>
            <person name="Yoshimura A."/>
            <person name="Miura J."/>
            <person name="Kusumegi T."/>
            <person name="Oka M."/>
            <person name="Ryu R."/>
            <person name="Ueda M."/>
            <person name="Matsubara K."/>
            <person name="Kawai J."/>
            <person name="Carninci P."/>
            <person name="Adachi J."/>
            <person name="Aizawa K."/>
            <person name="Arakawa T."/>
            <person name="Fukuda S."/>
            <person name="Hara A."/>
            <person name="Hashidume W."/>
            <person name="Hayatsu N."/>
            <person name="Imotani K."/>
            <person name="Ishii Y."/>
            <person name="Itoh M."/>
            <person name="Kagawa I."/>
            <person name="Kondo S."/>
            <person name="Konno H."/>
            <person name="Miyazaki A."/>
            <person name="Osato N."/>
            <person name="Ota Y."/>
            <person name="Saito R."/>
            <person name="Sasaki D."/>
            <person name="Sato K."/>
            <person name="Shibata K."/>
            <person name="Shinagawa A."/>
            <person name="Shiraki T."/>
            <person name="Yoshino M."/>
            <person name="Hayashizaki Y."/>
        </authorList>
    </citation>
    <scope>NUCLEOTIDE SEQUENCE</scope>
</reference>